<proteinExistence type="predicted"/>
<reference evidence="2" key="1">
    <citation type="submission" date="2018-09" db="EMBL/GenBank/DDBJ databases">
        <title>Draft Genome Sequence of Mediterraneibacter sp. KCTC 15684.</title>
        <authorList>
            <person name="Kim J.S."/>
            <person name="Han K.I."/>
            <person name="Suh M.K."/>
            <person name="Lee K.C."/>
            <person name="Eom M.K."/>
            <person name="Lee J.H."/>
            <person name="Park S.H."/>
            <person name="Kang S.W."/>
            <person name="Park J.E."/>
            <person name="Oh B.S."/>
            <person name="Yu S.Y."/>
            <person name="Choi S.H."/>
            <person name="Lee D.H."/>
            <person name="Yoon H."/>
            <person name="Kim B."/>
            <person name="Yang S.J."/>
            <person name="Lee J.S."/>
        </authorList>
    </citation>
    <scope>NUCLEOTIDE SEQUENCE [LARGE SCALE GENOMIC DNA]</scope>
    <source>
        <strain evidence="2">KCTC 15684</strain>
    </source>
</reference>
<evidence type="ECO:0000313" key="2">
    <source>
        <dbReference type="Proteomes" id="UP000265643"/>
    </source>
</evidence>
<gene>
    <name evidence="1" type="ORF">KGMB01110_06500</name>
</gene>
<accession>A0A391NXU1</accession>
<dbReference type="AlphaFoldDB" id="A0A391NXU1"/>
<evidence type="ECO:0000313" key="1">
    <source>
        <dbReference type="EMBL" id="GCA66214.1"/>
    </source>
</evidence>
<dbReference type="EMBL" id="BHGK01000001">
    <property type="protein sequence ID" value="GCA66214.1"/>
    <property type="molecule type" value="Genomic_DNA"/>
</dbReference>
<name>A0A391NXU1_9FIRM</name>
<sequence length="99" mass="11397">MLPSCGRMIYVYPEKDLRAYPGVERGSTEWEETYKIRVNVKKSINHFKDSFCVANRKTQNEKTLHADLLLAGIAQLVTLIVADKIHLHQYIRSLKPLIA</sequence>
<protein>
    <recommendedName>
        <fullName evidence="3">Transposase IS4-like domain-containing protein</fullName>
    </recommendedName>
</protein>
<comment type="caution">
    <text evidence="1">The sequence shown here is derived from an EMBL/GenBank/DDBJ whole genome shotgun (WGS) entry which is preliminary data.</text>
</comment>
<dbReference type="Proteomes" id="UP000265643">
    <property type="component" value="Unassembled WGS sequence"/>
</dbReference>
<organism evidence="1 2">
    <name type="scientific">Mediterraneibacter butyricigenes</name>
    <dbReference type="NCBI Taxonomy" id="2316025"/>
    <lineage>
        <taxon>Bacteria</taxon>
        <taxon>Bacillati</taxon>
        <taxon>Bacillota</taxon>
        <taxon>Clostridia</taxon>
        <taxon>Lachnospirales</taxon>
        <taxon>Lachnospiraceae</taxon>
        <taxon>Mediterraneibacter</taxon>
    </lineage>
</organism>
<evidence type="ECO:0008006" key="3">
    <source>
        <dbReference type="Google" id="ProtNLM"/>
    </source>
</evidence>
<keyword evidence="2" id="KW-1185">Reference proteome</keyword>